<organism evidence="10 11">
    <name type="scientific">Lentihominibacter hominis</name>
    <dbReference type="NCBI Taxonomy" id="2763645"/>
    <lineage>
        <taxon>Bacteria</taxon>
        <taxon>Bacillati</taxon>
        <taxon>Bacillota</taxon>
        <taxon>Clostridia</taxon>
        <taxon>Peptostreptococcales</taxon>
        <taxon>Anaerovoracaceae</taxon>
        <taxon>Lentihominibacter</taxon>
    </lineage>
</organism>
<dbReference type="GO" id="GO:0005886">
    <property type="term" value="C:plasma membrane"/>
    <property type="evidence" value="ECO:0007669"/>
    <property type="project" value="UniProtKB-SubCell"/>
</dbReference>
<dbReference type="PRINTS" id="PR00175">
    <property type="entry name" value="NAALASMPORT"/>
</dbReference>
<evidence type="ECO:0000256" key="7">
    <source>
        <dbReference type="ARBA" id="ARBA00022989"/>
    </source>
</evidence>
<evidence type="ECO:0000256" key="5">
    <source>
        <dbReference type="ARBA" id="ARBA00022692"/>
    </source>
</evidence>
<keyword evidence="4 9" id="KW-1003">Cell membrane</keyword>
<evidence type="ECO:0000256" key="1">
    <source>
        <dbReference type="ARBA" id="ARBA00004651"/>
    </source>
</evidence>
<evidence type="ECO:0000313" key="10">
    <source>
        <dbReference type="EMBL" id="MBC8568069.1"/>
    </source>
</evidence>
<dbReference type="RefSeq" id="WP_177269753.1">
    <property type="nucleotide sequence ID" value="NZ_JACRTA010000001.1"/>
</dbReference>
<proteinExistence type="inferred from homology"/>
<feature type="transmembrane region" description="Helical" evidence="9">
    <location>
        <begin position="146"/>
        <end position="166"/>
    </location>
</feature>
<dbReference type="AlphaFoldDB" id="A0A926E972"/>
<keyword evidence="6 9" id="KW-0769">Symport</keyword>
<sequence length="470" mass="50590">MNTFLTTFNDILTVCNDFLYSKFLIIVLIGAGIYFTVRSKFVQIRLLPEACRVVTEKSHTEGGMSSFQALMIATASRVGTGNIAGIATAIVAGGPGALFWMWIMCIIGGASAFVESTLAQVYKEKDGSIFKGGPAYYIQKALGQRWLGIVFAILLILTFAFGFNGLQAFNISSAFEYYVANFSESYVPMIIGLILAIASALLFFGGSHKISVVSSVLVPVMAIIYIIISIVIFIVNIKVLPSAMSTVFEEAFDFESIFGGFAGSCMVMGIKRGLFSNEAGMGSAPNAAAAADVSHPAKQGLVQVLSVFIDTLLICSATAFIVLLTGKYEVGGALNGIPLVQQSIATVFGEFGIHIVTVCICMFAFTSLIGNYFYAEANIKFISENKIFMFIFRILAVLMVFAGAQADLSLAWNMADVIMGGMATVNIFSILLLGGIAMKVLADYQQQKSQGLNPKFRAEKLGIKNTDCWK</sequence>
<feature type="transmembrane region" description="Helical" evidence="9">
    <location>
        <begin position="351"/>
        <end position="375"/>
    </location>
</feature>
<evidence type="ECO:0000256" key="6">
    <source>
        <dbReference type="ARBA" id="ARBA00022847"/>
    </source>
</evidence>
<dbReference type="InterPro" id="IPR001463">
    <property type="entry name" value="Na/Ala_symport"/>
</dbReference>
<keyword evidence="11" id="KW-1185">Reference proteome</keyword>
<dbReference type="PANTHER" id="PTHR30330:SF1">
    <property type="entry name" value="AMINO-ACID CARRIER PROTEIN ALST"/>
    <property type="match status" value="1"/>
</dbReference>
<feature type="transmembrane region" description="Helical" evidence="9">
    <location>
        <begin position="69"/>
        <end position="93"/>
    </location>
</feature>
<evidence type="ECO:0000256" key="9">
    <source>
        <dbReference type="RuleBase" id="RU363064"/>
    </source>
</evidence>
<evidence type="ECO:0000313" key="11">
    <source>
        <dbReference type="Proteomes" id="UP000610862"/>
    </source>
</evidence>
<dbReference type="Gene3D" id="1.20.1740.10">
    <property type="entry name" value="Amino acid/polyamine transporter I"/>
    <property type="match status" value="1"/>
</dbReference>
<name>A0A926E972_9FIRM</name>
<evidence type="ECO:0000256" key="4">
    <source>
        <dbReference type="ARBA" id="ARBA00022475"/>
    </source>
</evidence>
<feature type="transmembrane region" description="Helical" evidence="9">
    <location>
        <begin position="186"/>
        <end position="204"/>
    </location>
</feature>
<feature type="transmembrane region" description="Helical" evidence="9">
    <location>
        <begin position="304"/>
        <end position="324"/>
    </location>
</feature>
<protein>
    <submittedName>
        <fullName evidence="10">Alanine:cation symporter family protein</fullName>
    </submittedName>
</protein>
<reference evidence="10" key="1">
    <citation type="submission" date="2020-08" db="EMBL/GenBank/DDBJ databases">
        <title>Genome public.</title>
        <authorList>
            <person name="Liu C."/>
            <person name="Sun Q."/>
        </authorList>
    </citation>
    <scope>NUCLEOTIDE SEQUENCE</scope>
    <source>
        <strain evidence="10">NSJ-24</strain>
    </source>
</reference>
<feature type="transmembrane region" description="Helical" evidence="9">
    <location>
        <begin position="20"/>
        <end position="37"/>
    </location>
</feature>
<keyword evidence="7 9" id="KW-1133">Transmembrane helix</keyword>
<dbReference type="PANTHER" id="PTHR30330">
    <property type="entry name" value="AGSS FAMILY TRANSPORTER, SODIUM-ALANINE"/>
    <property type="match status" value="1"/>
</dbReference>
<dbReference type="Pfam" id="PF01235">
    <property type="entry name" value="Na_Ala_symp"/>
    <property type="match status" value="1"/>
</dbReference>
<comment type="subcellular location">
    <subcellularLocation>
        <location evidence="1 9">Cell membrane</location>
        <topology evidence="1 9">Multi-pass membrane protein</topology>
    </subcellularLocation>
</comment>
<evidence type="ECO:0000256" key="3">
    <source>
        <dbReference type="ARBA" id="ARBA00022448"/>
    </source>
</evidence>
<dbReference type="NCBIfam" id="TIGR00835">
    <property type="entry name" value="agcS"/>
    <property type="match status" value="1"/>
</dbReference>
<keyword evidence="8 9" id="KW-0472">Membrane</keyword>
<gene>
    <name evidence="10" type="ORF">H8692_04715</name>
</gene>
<dbReference type="EMBL" id="JACRTA010000001">
    <property type="protein sequence ID" value="MBC8568069.1"/>
    <property type="molecule type" value="Genomic_DNA"/>
</dbReference>
<evidence type="ECO:0000256" key="8">
    <source>
        <dbReference type="ARBA" id="ARBA00023136"/>
    </source>
</evidence>
<comment type="similarity">
    <text evidence="2 9">Belongs to the alanine or glycine:cation symporter (AGCS) (TC 2.A.25) family.</text>
</comment>
<comment type="caution">
    <text evidence="10">The sequence shown here is derived from an EMBL/GenBank/DDBJ whole genome shotgun (WGS) entry which is preliminary data.</text>
</comment>
<keyword evidence="3 9" id="KW-0813">Transport</keyword>
<evidence type="ECO:0000256" key="2">
    <source>
        <dbReference type="ARBA" id="ARBA00009261"/>
    </source>
</evidence>
<accession>A0A926E972</accession>
<dbReference type="GO" id="GO:0005283">
    <property type="term" value="F:amino acid:sodium symporter activity"/>
    <property type="evidence" value="ECO:0007669"/>
    <property type="project" value="InterPro"/>
</dbReference>
<keyword evidence="5 9" id="KW-0812">Transmembrane</keyword>
<dbReference type="FunFam" id="1.20.1740.10:FF:000004">
    <property type="entry name" value="Sodium:alanine symporter family protein"/>
    <property type="match status" value="1"/>
</dbReference>
<feature type="transmembrane region" description="Helical" evidence="9">
    <location>
        <begin position="216"/>
        <end position="237"/>
    </location>
</feature>
<feature type="transmembrane region" description="Helical" evidence="9">
    <location>
        <begin position="387"/>
        <end position="406"/>
    </location>
</feature>
<feature type="transmembrane region" description="Helical" evidence="9">
    <location>
        <begin position="418"/>
        <end position="442"/>
    </location>
</feature>
<dbReference type="Proteomes" id="UP000610862">
    <property type="component" value="Unassembled WGS sequence"/>
</dbReference>